<name>A0A5J4R6G0_9ZZZZ</name>
<evidence type="ECO:0000313" key="2">
    <source>
        <dbReference type="EMBL" id="KAA6328834.1"/>
    </source>
</evidence>
<dbReference type="AlphaFoldDB" id="A0A5J4R6G0"/>
<organism evidence="2">
    <name type="scientific">termite gut metagenome</name>
    <dbReference type="NCBI Taxonomy" id="433724"/>
    <lineage>
        <taxon>unclassified sequences</taxon>
        <taxon>metagenomes</taxon>
        <taxon>organismal metagenomes</taxon>
    </lineage>
</organism>
<proteinExistence type="predicted"/>
<sequence>MIMKIFIPVDSKPVEIYRLSRSARSKVGREGYSKAPSKGYCVSQNRYYYGYKLHTVYRIKWVVHSFGMTKASVHDIKYLKDLKYEISDCTLLGDKGYVSKEI</sequence>
<reference evidence="2" key="1">
    <citation type="submission" date="2019-03" db="EMBL/GenBank/DDBJ databases">
        <title>Single cell metagenomics reveals metabolic interactions within the superorganism composed of flagellate Streblomastix strix and complex community of Bacteroidetes bacteria on its surface.</title>
        <authorList>
            <person name="Treitli S.C."/>
            <person name="Kolisko M."/>
            <person name="Husnik F."/>
            <person name="Keeling P."/>
            <person name="Hampl V."/>
        </authorList>
    </citation>
    <scope>NUCLEOTIDE SEQUENCE</scope>
    <source>
        <strain evidence="2">STM</strain>
    </source>
</reference>
<accession>A0A5J4R6G0</accession>
<feature type="domain" description="Transposase IS4-like" evidence="1">
    <location>
        <begin position="7"/>
        <end position="102"/>
    </location>
</feature>
<gene>
    <name evidence="2" type="ORF">EZS27_022303</name>
</gene>
<dbReference type="GO" id="GO:0003677">
    <property type="term" value="F:DNA binding"/>
    <property type="evidence" value="ECO:0007669"/>
    <property type="project" value="InterPro"/>
</dbReference>
<dbReference type="EMBL" id="SNRY01001747">
    <property type="protein sequence ID" value="KAA6328834.1"/>
    <property type="molecule type" value="Genomic_DNA"/>
</dbReference>
<dbReference type="GO" id="GO:0006313">
    <property type="term" value="P:DNA transposition"/>
    <property type="evidence" value="ECO:0007669"/>
    <property type="project" value="InterPro"/>
</dbReference>
<dbReference type="GO" id="GO:0004803">
    <property type="term" value="F:transposase activity"/>
    <property type="evidence" value="ECO:0007669"/>
    <property type="project" value="InterPro"/>
</dbReference>
<protein>
    <recommendedName>
        <fullName evidence="1">Transposase IS4-like domain-containing protein</fullName>
    </recommendedName>
</protein>
<evidence type="ECO:0000259" key="1">
    <source>
        <dbReference type="Pfam" id="PF01609"/>
    </source>
</evidence>
<comment type="caution">
    <text evidence="2">The sequence shown here is derived from an EMBL/GenBank/DDBJ whole genome shotgun (WGS) entry which is preliminary data.</text>
</comment>
<dbReference type="InterPro" id="IPR002559">
    <property type="entry name" value="Transposase_11"/>
</dbReference>
<dbReference type="Pfam" id="PF01609">
    <property type="entry name" value="DDE_Tnp_1"/>
    <property type="match status" value="1"/>
</dbReference>